<dbReference type="AlphaFoldDB" id="A0AA87Q148"/>
<evidence type="ECO:0000256" key="1">
    <source>
        <dbReference type="SAM" id="MobiDB-lite"/>
    </source>
</evidence>
<reference evidence="2 3" key="1">
    <citation type="submission" date="2014-05" db="EMBL/GenBank/DDBJ databases">
        <title>Whole genome shotgun sequence of Rhizobium rhizogenes NBRC 13257.</title>
        <authorList>
            <person name="Katano-Makiyama Y."/>
            <person name="Hosoyama A."/>
            <person name="Hashimoto M."/>
            <person name="Hosoyama Y."/>
            <person name="Noguchi M."/>
            <person name="Tsuchikane K."/>
            <person name="Kimura A."/>
            <person name="Ohji S."/>
            <person name="Ichikawa N."/>
            <person name="Yamazoe A."/>
            <person name="Fujita N."/>
        </authorList>
    </citation>
    <scope>NUCLEOTIDE SEQUENCE [LARGE SCALE GENOMIC DNA]</scope>
    <source>
        <strain evidence="2 3">NBRC 13257</strain>
    </source>
</reference>
<dbReference type="EMBL" id="BAYX01000006">
    <property type="protein sequence ID" value="GAJ93601.1"/>
    <property type="molecule type" value="Genomic_DNA"/>
</dbReference>
<sequence length="58" mass="6684">MANSLALPQSEREGWKQQLGTRRGKDGTRRLRTQNLGRGFDLARVDKDKVEQLGQYPR</sequence>
<evidence type="ECO:0000313" key="3">
    <source>
        <dbReference type="Proteomes" id="UP000026941"/>
    </source>
</evidence>
<comment type="caution">
    <text evidence="2">The sequence shown here is derived from an EMBL/GenBank/DDBJ whole genome shotgun (WGS) entry which is preliminary data.</text>
</comment>
<dbReference type="Proteomes" id="UP000026941">
    <property type="component" value="Unassembled WGS sequence"/>
</dbReference>
<organism evidence="2 3">
    <name type="scientific">Rhizobium rhizogenes NBRC 13257</name>
    <dbReference type="NCBI Taxonomy" id="1220581"/>
    <lineage>
        <taxon>Bacteria</taxon>
        <taxon>Pseudomonadati</taxon>
        <taxon>Pseudomonadota</taxon>
        <taxon>Alphaproteobacteria</taxon>
        <taxon>Hyphomicrobiales</taxon>
        <taxon>Rhizobiaceae</taxon>
        <taxon>Rhizobium/Agrobacterium group</taxon>
        <taxon>Rhizobium</taxon>
    </lineage>
</organism>
<name>A0AA87Q148_RHIRH</name>
<protein>
    <submittedName>
        <fullName evidence="2">Uncharacterized protein</fullName>
    </submittedName>
</protein>
<feature type="region of interest" description="Disordered" evidence="1">
    <location>
        <begin position="1"/>
        <end position="35"/>
    </location>
</feature>
<proteinExistence type="predicted"/>
<accession>A0AA87Q148</accession>
<evidence type="ECO:0000313" key="2">
    <source>
        <dbReference type="EMBL" id="GAJ93601.1"/>
    </source>
</evidence>
<gene>
    <name evidence="2" type="ORF">RRH01S_06_02220</name>
</gene>